<sequence length="107" mass="12118">MKVDELTREKKHGVRQSTVNQERMKNLTTVTFQYAKRLLSHKGRITTGTTNARYEKSKGDEDKGTRKSFQNGTDKVINTADSLSNSCGNERIRWGTDKIATPKPTKT</sequence>
<dbReference type="EMBL" id="JAWJWE010000001">
    <property type="protein sequence ID" value="KAK6645335.1"/>
    <property type="molecule type" value="Genomic_DNA"/>
</dbReference>
<feature type="compositionally biased region" description="Basic and acidic residues" evidence="1">
    <location>
        <begin position="53"/>
        <end position="65"/>
    </location>
</feature>
<protein>
    <submittedName>
        <fullName evidence="2">Uncharacterized protein</fullName>
    </submittedName>
</protein>
<gene>
    <name evidence="2" type="ORF">RUM43_001611</name>
</gene>
<proteinExistence type="predicted"/>
<dbReference type="Proteomes" id="UP001372834">
    <property type="component" value="Unassembled WGS sequence"/>
</dbReference>
<feature type="region of interest" description="Disordered" evidence="1">
    <location>
        <begin position="1"/>
        <end position="23"/>
    </location>
</feature>
<evidence type="ECO:0000256" key="1">
    <source>
        <dbReference type="SAM" id="MobiDB-lite"/>
    </source>
</evidence>
<comment type="caution">
    <text evidence="2">The sequence shown here is derived from an EMBL/GenBank/DDBJ whole genome shotgun (WGS) entry which is preliminary data.</text>
</comment>
<feature type="region of interest" description="Disordered" evidence="1">
    <location>
        <begin position="41"/>
        <end position="107"/>
    </location>
</feature>
<evidence type="ECO:0000313" key="2">
    <source>
        <dbReference type="EMBL" id="KAK6645335.1"/>
    </source>
</evidence>
<accession>A0AAN8SJU7</accession>
<dbReference type="AlphaFoldDB" id="A0AAN8SJU7"/>
<organism evidence="2 3">
    <name type="scientific">Polyplax serrata</name>
    <name type="common">Common mouse louse</name>
    <dbReference type="NCBI Taxonomy" id="468196"/>
    <lineage>
        <taxon>Eukaryota</taxon>
        <taxon>Metazoa</taxon>
        <taxon>Ecdysozoa</taxon>
        <taxon>Arthropoda</taxon>
        <taxon>Hexapoda</taxon>
        <taxon>Insecta</taxon>
        <taxon>Pterygota</taxon>
        <taxon>Neoptera</taxon>
        <taxon>Paraneoptera</taxon>
        <taxon>Psocodea</taxon>
        <taxon>Troctomorpha</taxon>
        <taxon>Phthiraptera</taxon>
        <taxon>Anoplura</taxon>
        <taxon>Polyplacidae</taxon>
        <taxon>Polyplax</taxon>
    </lineage>
</organism>
<evidence type="ECO:0000313" key="3">
    <source>
        <dbReference type="Proteomes" id="UP001372834"/>
    </source>
</evidence>
<name>A0AAN8SJU7_POLSC</name>
<reference evidence="2 3" key="1">
    <citation type="submission" date="2023-10" db="EMBL/GenBank/DDBJ databases">
        <title>Genomes of two closely related lineages of the louse Polyplax serrata with different host specificities.</title>
        <authorList>
            <person name="Martinu J."/>
            <person name="Tarabai H."/>
            <person name="Stefka J."/>
            <person name="Hypsa V."/>
        </authorList>
    </citation>
    <scope>NUCLEOTIDE SEQUENCE [LARGE SCALE GENOMIC DNA]</scope>
    <source>
        <strain evidence="2">HR10_N</strain>
    </source>
</reference>
<feature type="compositionally biased region" description="Polar residues" evidence="1">
    <location>
        <begin position="79"/>
        <end position="88"/>
    </location>
</feature>